<feature type="transmembrane region" description="Helical" evidence="8">
    <location>
        <begin position="45"/>
        <end position="65"/>
    </location>
</feature>
<dbReference type="AlphaFoldDB" id="A0A9R1CT06"/>
<evidence type="ECO:0000256" key="8">
    <source>
        <dbReference type="SAM" id="Phobius"/>
    </source>
</evidence>
<dbReference type="PANTHER" id="PTHR42878:SF7">
    <property type="entry name" value="SENSOR HISTIDINE KINASE GLRK"/>
    <property type="match status" value="1"/>
</dbReference>
<dbReference type="Pfam" id="PF02518">
    <property type="entry name" value="HATPase_c"/>
    <property type="match status" value="1"/>
</dbReference>
<evidence type="ECO:0000256" key="5">
    <source>
        <dbReference type="ARBA" id="ARBA00022777"/>
    </source>
</evidence>
<dbReference type="GO" id="GO:0030295">
    <property type="term" value="F:protein kinase activator activity"/>
    <property type="evidence" value="ECO:0007669"/>
    <property type="project" value="TreeGrafter"/>
</dbReference>
<sequence>MRYLPHTSTVPGVASAGLVSLIGVLLFVPNALWLASGSGSTPGTVLAAVGTLLSTVLVLGGYLLLRDETTATHVPRIAGWAVLGTVLLGLIVVLIDLTGVGIPLFAGATLLSVSTFAHVIIGVRDVQRIRAEELAQQREKLAVLNRLVRHNLRHEAQYLLGAKSMLTSADAPDERETISADVGEVAEQLTEMHDTLERTQQIIRRGSRSNSEVDLGEAAARVVSEYRQAHPEATITVDVPGGLTVSAGPELGNVIEELLENAVVYTEGSPEIGVTAGRTNGGVRLTVTDNGPGIPEPDRSVITREADIDQMTHAQGLGLWFVRWAMDAYGGGFSLETGEDGTIVSLEFDRA</sequence>
<evidence type="ECO:0000259" key="9">
    <source>
        <dbReference type="PROSITE" id="PS50109"/>
    </source>
</evidence>
<feature type="transmembrane region" description="Helical" evidence="8">
    <location>
        <begin position="12"/>
        <end position="33"/>
    </location>
</feature>
<dbReference type="GO" id="GO:0005524">
    <property type="term" value="F:ATP binding"/>
    <property type="evidence" value="ECO:0007669"/>
    <property type="project" value="UniProtKB-KW"/>
</dbReference>
<dbReference type="GO" id="GO:0007234">
    <property type="term" value="P:osmosensory signaling via phosphorelay pathway"/>
    <property type="evidence" value="ECO:0007669"/>
    <property type="project" value="TreeGrafter"/>
</dbReference>
<dbReference type="Gene3D" id="3.30.565.10">
    <property type="entry name" value="Histidine kinase-like ATPase, C-terminal domain"/>
    <property type="match status" value="1"/>
</dbReference>
<dbReference type="InterPro" id="IPR005467">
    <property type="entry name" value="His_kinase_dom"/>
</dbReference>
<dbReference type="GO" id="GO:0004673">
    <property type="term" value="F:protein histidine kinase activity"/>
    <property type="evidence" value="ECO:0007669"/>
    <property type="project" value="UniProtKB-EC"/>
</dbReference>
<keyword evidence="11" id="KW-1185">Reference proteome</keyword>
<proteinExistence type="predicted"/>
<reference evidence="10" key="1">
    <citation type="journal article" date="2023" name="Front. Microbiol.">
        <title>Genomic-based phylogenetic and metabolic analyses of the genus Natronomonas, and description of Natronomonas aquatica sp. nov.</title>
        <authorList>
            <person name="Garcia-Roldan A."/>
            <person name="Duran-Viseras A."/>
            <person name="de la Haba R.R."/>
            <person name="Corral P."/>
            <person name="Sanchez-Porro C."/>
            <person name="Ventosa A."/>
        </authorList>
    </citation>
    <scope>NUCLEOTIDE SEQUENCE</scope>
    <source>
        <strain evidence="10">F2-12</strain>
    </source>
</reference>
<dbReference type="RefSeq" id="WP_256029413.1">
    <property type="nucleotide sequence ID" value="NZ_JAHLKM010000007.1"/>
</dbReference>
<dbReference type="InterPro" id="IPR050351">
    <property type="entry name" value="BphY/WalK/GraS-like"/>
</dbReference>
<keyword evidence="8" id="KW-1133">Transmembrane helix</keyword>
<keyword evidence="4" id="KW-0547">Nucleotide-binding</keyword>
<keyword evidence="5 10" id="KW-0418">Kinase</keyword>
<keyword evidence="8" id="KW-0472">Membrane</keyword>
<dbReference type="PANTHER" id="PTHR42878">
    <property type="entry name" value="TWO-COMPONENT HISTIDINE KINASE"/>
    <property type="match status" value="1"/>
</dbReference>
<comment type="caution">
    <text evidence="10">The sequence shown here is derived from an EMBL/GenBank/DDBJ whole genome shotgun (WGS) entry which is preliminary data.</text>
</comment>
<dbReference type="InterPro" id="IPR003594">
    <property type="entry name" value="HATPase_dom"/>
</dbReference>
<keyword evidence="6" id="KW-0067">ATP-binding</keyword>
<evidence type="ECO:0000256" key="4">
    <source>
        <dbReference type="ARBA" id="ARBA00022741"/>
    </source>
</evidence>
<organism evidence="10 11">
    <name type="scientific">Natronomonas aquatica</name>
    <dbReference type="NCBI Taxonomy" id="2841590"/>
    <lineage>
        <taxon>Archaea</taxon>
        <taxon>Methanobacteriati</taxon>
        <taxon>Methanobacteriota</taxon>
        <taxon>Stenosarchaea group</taxon>
        <taxon>Halobacteria</taxon>
        <taxon>Halobacteriales</taxon>
        <taxon>Natronomonadaceae</taxon>
        <taxon>Natronomonas</taxon>
    </lineage>
</organism>
<evidence type="ECO:0000313" key="11">
    <source>
        <dbReference type="Proteomes" id="UP001139494"/>
    </source>
</evidence>
<dbReference type="EC" id="2.7.13.3" evidence="2"/>
<keyword evidence="7" id="KW-0902">Two-component regulatory system</keyword>
<dbReference type="PROSITE" id="PS50109">
    <property type="entry name" value="HIS_KIN"/>
    <property type="match status" value="1"/>
</dbReference>
<dbReference type="GO" id="GO:0000156">
    <property type="term" value="F:phosphorelay response regulator activity"/>
    <property type="evidence" value="ECO:0007669"/>
    <property type="project" value="TreeGrafter"/>
</dbReference>
<evidence type="ECO:0000256" key="6">
    <source>
        <dbReference type="ARBA" id="ARBA00022840"/>
    </source>
</evidence>
<dbReference type="EMBL" id="JAHLKM010000007">
    <property type="protein sequence ID" value="MCQ4333390.1"/>
    <property type="molecule type" value="Genomic_DNA"/>
</dbReference>
<feature type="transmembrane region" description="Helical" evidence="8">
    <location>
        <begin position="101"/>
        <end position="121"/>
    </location>
</feature>
<dbReference type="InterPro" id="IPR036890">
    <property type="entry name" value="HATPase_C_sf"/>
</dbReference>
<dbReference type="CDD" id="cd00075">
    <property type="entry name" value="HATPase"/>
    <property type="match status" value="1"/>
</dbReference>
<evidence type="ECO:0000313" key="10">
    <source>
        <dbReference type="EMBL" id="MCQ4333390.1"/>
    </source>
</evidence>
<evidence type="ECO:0000256" key="3">
    <source>
        <dbReference type="ARBA" id="ARBA00022679"/>
    </source>
</evidence>
<feature type="transmembrane region" description="Helical" evidence="8">
    <location>
        <begin position="77"/>
        <end position="95"/>
    </location>
</feature>
<accession>A0A9R1CT06</accession>
<evidence type="ECO:0000256" key="1">
    <source>
        <dbReference type="ARBA" id="ARBA00000085"/>
    </source>
</evidence>
<evidence type="ECO:0000256" key="2">
    <source>
        <dbReference type="ARBA" id="ARBA00012438"/>
    </source>
</evidence>
<feature type="domain" description="Histidine kinase" evidence="9">
    <location>
        <begin position="147"/>
        <end position="351"/>
    </location>
</feature>
<protein>
    <recommendedName>
        <fullName evidence="2">histidine kinase</fullName>
        <ecNumber evidence="2">2.7.13.3</ecNumber>
    </recommendedName>
</protein>
<keyword evidence="3" id="KW-0808">Transferase</keyword>
<evidence type="ECO:0000256" key="7">
    <source>
        <dbReference type="ARBA" id="ARBA00023012"/>
    </source>
</evidence>
<comment type="catalytic activity">
    <reaction evidence="1">
        <text>ATP + protein L-histidine = ADP + protein N-phospho-L-histidine.</text>
        <dbReference type="EC" id="2.7.13.3"/>
    </reaction>
</comment>
<dbReference type="Proteomes" id="UP001139494">
    <property type="component" value="Unassembled WGS sequence"/>
</dbReference>
<name>A0A9R1CT06_9EURY</name>
<keyword evidence="8" id="KW-0812">Transmembrane</keyword>
<gene>
    <name evidence="10" type="ORF">KM295_07835</name>
</gene>
<dbReference type="SMART" id="SM00387">
    <property type="entry name" value="HATPase_c"/>
    <property type="match status" value="1"/>
</dbReference>
<dbReference type="SUPFAM" id="SSF55874">
    <property type="entry name" value="ATPase domain of HSP90 chaperone/DNA topoisomerase II/histidine kinase"/>
    <property type="match status" value="1"/>
</dbReference>